<name>A0A933IAY2_UNCT6</name>
<dbReference type="PANTHER" id="PTHR34383:SF3">
    <property type="entry name" value="POLYPHOSPHATE:AMP PHOSPHOTRANSFERASE"/>
    <property type="match status" value="1"/>
</dbReference>
<evidence type="ECO:0000256" key="1">
    <source>
        <dbReference type="ARBA" id="ARBA00022679"/>
    </source>
</evidence>
<sequence>MDLKKLSSKLVVKPGKKVNLVKIKPGDTLGFKDKKQAVKLLEKNQKRMAELQYLLYAQNKYGLLIILQGMDACGKDGTVRQVMRGVNPQGCKIVSYKAPNLVELDHDYLWRIHHNVPPYGEIGIFNRSHYEDVLIVRVHNLVPKEVWSDRYDQINDFEKILIRNNYIVLKFFLHISKQAQKERLEARLQDPTKNWKMSPEDLKERARWNEYQKAYEAVLSNCSTKQSPWFVIPADKKWFRNLAISQIIVETLEGLDMKFPKPDFDPKKIVVK</sequence>
<dbReference type="PANTHER" id="PTHR34383">
    <property type="entry name" value="POLYPHOSPHATE:AMP PHOSPHOTRANSFERASE-RELATED"/>
    <property type="match status" value="1"/>
</dbReference>
<dbReference type="NCBIfam" id="TIGR03709">
    <property type="entry name" value="PPK2_rel_1"/>
    <property type="match status" value="1"/>
</dbReference>
<dbReference type="GO" id="GO:0008976">
    <property type="term" value="F:polyphosphate kinase activity"/>
    <property type="evidence" value="ECO:0007669"/>
    <property type="project" value="InterPro"/>
</dbReference>
<organism evidence="4 5">
    <name type="scientific">candidate division TA06 bacterium</name>
    <dbReference type="NCBI Taxonomy" id="2250710"/>
    <lineage>
        <taxon>Bacteria</taxon>
        <taxon>Bacteria division TA06</taxon>
    </lineage>
</organism>
<keyword evidence="1" id="KW-0808">Transferase</keyword>
<protein>
    <submittedName>
        <fullName evidence="4">Polyphosphate kinase 2 family protein</fullName>
    </submittedName>
</protein>
<dbReference type="AlphaFoldDB" id="A0A933IAY2"/>
<dbReference type="InterPro" id="IPR022300">
    <property type="entry name" value="PPK2-rel_1"/>
</dbReference>
<dbReference type="SUPFAM" id="SSF52540">
    <property type="entry name" value="P-loop containing nucleoside triphosphate hydrolases"/>
    <property type="match status" value="1"/>
</dbReference>
<gene>
    <name evidence="4" type="ORF">HY768_11600</name>
</gene>
<comment type="caution">
    <text evidence="4">The sequence shown here is derived from an EMBL/GenBank/DDBJ whole genome shotgun (WGS) entry which is preliminary data.</text>
</comment>
<dbReference type="Gene3D" id="3.40.50.300">
    <property type="entry name" value="P-loop containing nucleotide triphosphate hydrolases"/>
    <property type="match status" value="1"/>
</dbReference>
<evidence type="ECO:0000313" key="4">
    <source>
        <dbReference type="EMBL" id="MBI4727840.1"/>
    </source>
</evidence>
<dbReference type="Pfam" id="PF03976">
    <property type="entry name" value="PPK2"/>
    <property type="match status" value="1"/>
</dbReference>
<evidence type="ECO:0000313" key="5">
    <source>
        <dbReference type="Proteomes" id="UP000736328"/>
    </source>
</evidence>
<keyword evidence="2 4" id="KW-0418">Kinase</keyword>
<dbReference type="InterPro" id="IPR016898">
    <property type="entry name" value="Polyphosphate_phosphotransfera"/>
</dbReference>
<dbReference type="EMBL" id="JACQXR010000162">
    <property type="protein sequence ID" value="MBI4727840.1"/>
    <property type="molecule type" value="Genomic_DNA"/>
</dbReference>
<dbReference type="InterPro" id="IPR027417">
    <property type="entry name" value="P-loop_NTPase"/>
</dbReference>
<proteinExistence type="predicted"/>
<reference evidence="4" key="1">
    <citation type="submission" date="2020-07" db="EMBL/GenBank/DDBJ databases">
        <title>Huge and variable diversity of episymbiotic CPR bacteria and DPANN archaea in groundwater ecosystems.</title>
        <authorList>
            <person name="He C.Y."/>
            <person name="Keren R."/>
            <person name="Whittaker M."/>
            <person name="Farag I.F."/>
            <person name="Doudna J."/>
            <person name="Cate J.H.D."/>
            <person name="Banfield J.F."/>
        </authorList>
    </citation>
    <scope>NUCLEOTIDE SEQUENCE</scope>
    <source>
        <strain evidence="4">NC_groundwater_1520_Pr4_B-0.1um_53_5</strain>
    </source>
</reference>
<dbReference type="InterPro" id="IPR022488">
    <property type="entry name" value="PPK2-related"/>
</dbReference>
<evidence type="ECO:0000259" key="3">
    <source>
        <dbReference type="Pfam" id="PF03976"/>
    </source>
</evidence>
<dbReference type="GO" id="GO:0006797">
    <property type="term" value="P:polyphosphate metabolic process"/>
    <property type="evidence" value="ECO:0007669"/>
    <property type="project" value="InterPro"/>
</dbReference>
<evidence type="ECO:0000256" key="2">
    <source>
        <dbReference type="ARBA" id="ARBA00022777"/>
    </source>
</evidence>
<accession>A0A933IAY2</accession>
<dbReference type="Proteomes" id="UP000736328">
    <property type="component" value="Unassembled WGS sequence"/>
</dbReference>
<feature type="domain" description="Polyphosphate kinase-2-related" evidence="3">
    <location>
        <begin position="33"/>
        <end position="256"/>
    </location>
</feature>
<dbReference type="PIRSF" id="PIRSF028756">
    <property type="entry name" value="PPK2_prd"/>
    <property type="match status" value="1"/>
</dbReference>